<evidence type="ECO:0000313" key="2">
    <source>
        <dbReference type="Proteomes" id="UP000887159"/>
    </source>
</evidence>
<protein>
    <submittedName>
        <fullName evidence="1">Uncharacterized protein</fullName>
    </submittedName>
</protein>
<comment type="caution">
    <text evidence="1">The sequence shown here is derived from an EMBL/GenBank/DDBJ whole genome shotgun (WGS) entry which is preliminary data.</text>
</comment>
<proteinExistence type="predicted"/>
<dbReference type="Proteomes" id="UP000887159">
    <property type="component" value="Unassembled WGS sequence"/>
</dbReference>
<accession>A0A8X7BJR7</accession>
<name>A0A8X7BJR7_TRICX</name>
<sequence>MSLFLGTWTGKQSSIPYHDVCDAGLDFVGFFSLPSDMSAIGLFIGAAETSRNITARVIERDVSGPLHKFLEEFRGFRTRQHRRQKLYQFGSTAKFSLNRHYYVRGGIVYE</sequence>
<dbReference type="EMBL" id="BMAU01021418">
    <property type="protein sequence ID" value="GFY33738.1"/>
    <property type="molecule type" value="Genomic_DNA"/>
</dbReference>
<evidence type="ECO:0000313" key="1">
    <source>
        <dbReference type="EMBL" id="GFY33738.1"/>
    </source>
</evidence>
<gene>
    <name evidence="1" type="ORF">TNCV_4594501</name>
</gene>
<keyword evidence="2" id="KW-1185">Reference proteome</keyword>
<organism evidence="1 2">
    <name type="scientific">Trichonephila clavipes</name>
    <name type="common">Golden silk orbweaver</name>
    <name type="synonym">Nephila clavipes</name>
    <dbReference type="NCBI Taxonomy" id="2585209"/>
    <lineage>
        <taxon>Eukaryota</taxon>
        <taxon>Metazoa</taxon>
        <taxon>Ecdysozoa</taxon>
        <taxon>Arthropoda</taxon>
        <taxon>Chelicerata</taxon>
        <taxon>Arachnida</taxon>
        <taxon>Araneae</taxon>
        <taxon>Araneomorphae</taxon>
        <taxon>Entelegynae</taxon>
        <taxon>Araneoidea</taxon>
        <taxon>Nephilidae</taxon>
        <taxon>Trichonephila</taxon>
    </lineage>
</organism>
<dbReference type="AlphaFoldDB" id="A0A8X7BJR7"/>
<reference evidence="1" key="1">
    <citation type="submission" date="2020-08" db="EMBL/GenBank/DDBJ databases">
        <title>Multicomponent nature underlies the extraordinary mechanical properties of spider dragline silk.</title>
        <authorList>
            <person name="Kono N."/>
            <person name="Nakamura H."/>
            <person name="Mori M."/>
            <person name="Yoshida Y."/>
            <person name="Ohtoshi R."/>
            <person name="Malay A.D."/>
            <person name="Moran D.A.P."/>
            <person name="Tomita M."/>
            <person name="Numata K."/>
            <person name="Arakawa K."/>
        </authorList>
    </citation>
    <scope>NUCLEOTIDE SEQUENCE</scope>
</reference>